<dbReference type="Proteomes" id="UP000824108">
    <property type="component" value="Unassembled WGS sequence"/>
</dbReference>
<proteinExistence type="predicted"/>
<comment type="caution">
    <text evidence="1">The sequence shown here is derived from an EMBL/GenBank/DDBJ whole genome shotgun (WGS) entry which is preliminary data.</text>
</comment>
<evidence type="ECO:0000313" key="2">
    <source>
        <dbReference type="Proteomes" id="UP000824108"/>
    </source>
</evidence>
<dbReference type="AlphaFoldDB" id="A0A9D2H088"/>
<reference evidence="1" key="2">
    <citation type="submission" date="2021-04" db="EMBL/GenBank/DDBJ databases">
        <authorList>
            <person name="Gilroy R."/>
        </authorList>
    </citation>
    <scope>NUCLEOTIDE SEQUENCE</scope>
    <source>
        <strain evidence="1">CHK118-2852</strain>
    </source>
</reference>
<name>A0A9D2H088_9BACE</name>
<sequence>MERKMYHTQERRAKKLTEPIICRRDNAWLGVGYYFWDEEVDAIFWGHNSKRKTGYFEIYTADIIVDDVLDTVFNEEHYKFWRKQIEKVASTIIKKTGKKPTLKELNTYIAERANWAANITGIMFQDLPKSPDLLVPELYYRKRIQVAVYNKSIVKNFTFYNSMECN</sequence>
<evidence type="ECO:0000313" key="1">
    <source>
        <dbReference type="EMBL" id="HIZ92280.1"/>
    </source>
</evidence>
<protein>
    <submittedName>
        <fullName evidence="1">Uncharacterized protein</fullName>
    </submittedName>
</protein>
<reference evidence="1" key="1">
    <citation type="journal article" date="2021" name="PeerJ">
        <title>Extensive microbial diversity within the chicken gut microbiome revealed by metagenomics and culture.</title>
        <authorList>
            <person name="Gilroy R."/>
            <person name="Ravi A."/>
            <person name="Getino M."/>
            <person name="Pursley I."/>
            <person name="Horton D.L."/>
            <person name="Alikhan N.F."/>
            <person name="Baker D."/>
            <person name="Gharbi K."/>
            <person name="Hall N."/>
            <person name="Watson M."/>
            <person name="Adriaenssens E.M."/>
            <person name="Foster-Nyarko E."/>
            <person name="Jarju S."/>
            <person name="Secka A."/>
            <person name="Antonio M."/>
            <person name="Oren A."/>
            <person name="Chaudhuri R.R."/>
            <person name="La Ragione R."/>
            <person name="Hildebrand F."/>
            <person name="Pallen M.J."/>
        </authorList>
    </citation>
    <scope>NUCLEOTIDE SEQUENCE</scope>
    <source>
        <strain evidence="1">CHK118-2852</strain>
    </source>
</reference>
<organism evidence="1 2">
    <name type="scientific">Candidatus Bacteroides merdavium</name>
    <dbReference type="NCBI Taxonomy" id="2838472"/>
    <lineage>
        <taxon>Bacteria</taxon>
        <taxon>Pseudomonadati</taxon>
        <taxon>Bacteroidota</taxon>
        <taxon>Bacteroidia</taxon>
        <taxon>Bacteroidales</taxon>
        <taxon>Bacteroidaceae</taxon>
        <taxon>Bacteroides</taxon>
    </lineage>
</organism>
<accession>A0A9D2H088</accession>
<dbReference type="EMBL" id="DXAV01000076">
    <property type="protein sequence ID" value="HIZ92280.1"/>
    <property type="molecule type" value="Genomic_DNA"/>
</dbReference>
<gene>
    <name evidence="1" type="ORF">H9807_09240</name>
</gene>